<evidence type="ECO:0000313" key="5">
    <source>
        <dbReference type="Proteomes" id="UP000000580"/>
    </source>
</evidence>
<evidence type="ECO:0000259" key="3">
    <source>
        <dbReference type="Pfam" id="PF14361"/>
    </source>
</evidence>
<dbReference type="Pfam" id="PF13556">
    <property type="entry name" value="HTH_30"/>
    <property type="match status" value="1"/>
</dbReference>
<dbReference type="eggNOG" id="COG2508">
    <property type="taxonomic scope" value="Bacteria"/>
</dbReference>
<keyword evidence="5" id="KW-1185">Reference proteome</keyword>
<accession>Q73TP1</accession>
<organism evidence="4 5">
    <name type="scientific">Mycolicibacterium paratuberculosis (strain ATCC BAA-968 / K-10)</name>
    <name type="common">Mycobacterium paratuberculosis</name>
    <dbReference type="NCBI Taxonomy" id="262316"/>
    <lineage>
        <taxon>Bacteria</taxon>
        <taxon>Bacillati</taxon>
        <taxon>Actinomycetota</taxon>
        <taxon>Actinomycetes</taxon>
        <taxon>Mycobacteriales</taxon>
        <taxon>Mycobacteriaceae</taxon>
        <taxon>Mycobacterium</taxon>
        <taxon>Mycobacterium avium complex (MAC)</taxon>
    </lineage>
</organism>
<dbReference type="Proteomes" id="UP000000580">
    <property type="component" value="Chromosome"/>
</dbReference>
<evidence type="ECO:0000259" key="2">
    <source>
        <dbReference type="Pfam" id="PF13556"/>
    </source>
</evidence>
<protein>
    <submittedName>
        <fullName evidence="4">Uncharacterized protein</fullName>
    </submittedName>
</protein>
<dbReference type="STRING" id="262316.MAP_3677"/>
<sequence>MLRKRRIHRPQGRFHLRRDHEPLPARAVPRFGGRREHRRRHHLAPPLDPSRGRAMKDFRAPVNGVDGDSASALVAVPKSQGAQTIRPDSVSRLVGALLDDHAAVVGRVRSVIRSRLPVYRSVADEALEAELEWVLRSAVGGREALHEPQIAGLAAIGEARAHDGVPVDDMLRAWRIGVEVVVECAREAARRLGVDDARVLELVQSALAWSDIAMATSAKAHRRTERALALEAEESDAEFVRGALMGSLPAAELRMHAELRGLDPGAEYVAVRARLGGDGPHLRLEQSLGFQDPAHSRRGLCALLDGDLAGFLIEPPRDVEGVVGFGPPRPLTRLSESYRMAARALVTAEACGLRGAYDIAALGLRTAVAIDADVGELLRKRYLEPLSVGGSSRELIATVRTYLACGMHVERTATRLFVHQNTVRYRLARFEELTGASLRDTEVVTEVWWVLELAAMRL</sequence>
<dbReference type="InterPro" id="IPR025736">
    <property type="entry name" value="PucR_C-HTH_dom"/>
</dbReference>
<feature type="domain" description="RsbT co-antagonist protein RsbRD N-terminal" evidence="3">
    <location>
        <begin position="103"/>
        <end position="234"/>
    </location>
</feature>
<gene>
    <name evidence="4" type="ordered locus">MAP_3677</name>
</gene>
<proteinExistence type="predicted"/>
<dbReference type="KEGG" id="mpa:MAP_3677"/>
<dbReference type="EMBL" id="AE016958">
    <property type="protein sequence ID" value="AAS06227.1"/>
    <property type="molecule type" value="Genomic_DNA"/>
</dbReference>
<feature type="region of interest" description="Disordered" evidence="1">
    <location>
        <begin position="1"/>
        <end position="54"/>
    </location>
</feature>
<dbReference type="Gene3D" id="1.10.10.2840">
    <property type="entry name" value="PucR C-terminal helix-turn-helix domain"/>
    <property type="match status" value="1"/>
</dbReference>
<name>Q73TP1_MYCPA</name>
<evidence type="ECO:0000313" key="4">
    <source>
        <dbReference type="EMBL" id="AAS06227.1"/>
    </source>
</evidence>
<dbReference type="PANTHER" id="PTHR33744">
    <property type="entry name" value="CARBOHYDRATE DIACID REGULATOR"/>
    <property type="match status" value="1"/>
</dbReference>
<dbReference type="InterPro" id="IPR042070">
    <property type="entry name" value="PucR_C-HTH_sf"/>
</dbReference>
<reference evidence="4 5" key="1">
    <citation type="journal article" date="2005" name="Proc. Natl. Acad. Sci. U.S.A.">
        <title>The complete genome sequence of Mycobacterium avium subspecies paratuberculosis.</title>
        <authorList>
            <person name="Li L."/>
            <person name="Bannantine J.P."/>
            <person name="Zhang Q."/>
            <person name="Amonsin A."/>
            <person name="May B.J."/>
            <person name="Alt D."/>
            <person name="Banerji N."/>
            <person name="Kanjilal S."/>
            <person name="Kapur V."/>
        </authorList>
    </citation>
    <scope>NUCLEOTIDE SEQUENCE [LARGE SCALE GENOMIC DNA]</scope>
    <source>
        <strain evidence="5">ATCC BAA-968 / K-10</strain>
    </source>
</reference>
<feature type="compositionally biased region" description="Basic residues" evidence="1">
    <location>
        <begin position="1"/>
        <end position="17"/>
    </location>
</feature>
<dbReference type="AlphaFoldDB" id="Q73TP1"/>
<dbReference type="InterPro" id="IPR025751">
    <property type="entry name" value="RsbRD_N_dom"/>
</dbReference>
<dbReference type="Pfam" id="PF14361">
    <property type="entry name" value="RsbRD_N"/>
    <property type="match status" value="1"/>
</dbReference>
<dbReference type="InterPro" id="IPR051448">
    <property type="entry name" value="CdaR-like_regulators"/>
</dbReference>
<dbReference type="HOGENOM" id="CLU_041278_1_0_11"/>
<evidence type="ECO:0000256" key="1">
    <source>
        <dbReference type="SAM" id="MobiDB-lite"/>
    </source>
</evidence>
<feature type="domain" description="PucR C-terminal helix-turn-helix" evidence="2">
    <location>
        <begin position="395"/>
        <end position="452"/>
    </location>
</feature>